<dbReference type="HOGENOM" id="CLU_008287_9_0_5"/>
<dbReference type="InterPro" id="IPR039426">
    <property type="entry name" value="TonB-dep_rcpt-like"/>
</dbReference>
<reference evidence="19" key="1">
    <citation type="journal article" date="2014" name="BMC Genomics">
        <title>Genome sequencing of two Neorhizobium galegae strains reveals a noeT gene responsible for the unusual acetylation of the nodulation factors.</title>
        <authorList>
            <person name="Osterman J."/>
            <person name="Marsh J."/>
            <person name="Laine P.K."/>
            <person name="Zeng Z."/>
            <person name="Alatalo E."/>
            <person name="Sullivan J.T."/>
            <person name="Young J.P."/>
            <person name="Thomas-Oates J."/>
            <person name="Paulin L."/>
            <person name="Lindstrom K."/>
        </authorList>
    </citation>
    <scope>NUCLEOTIDE SEQUENCE [LARGE SCALE GENOMIC DNA]</scope>
    <source>
        <strain evidence="19">HAMBI 1141</strain>
        <plasmid evidence="19">II</plasmid>
    </source>
</reference>
<evidence type="ECO:0000256" key="8">
    <source>
        <dbReference type="ARBA" id="ARBA00023004"/>
    </source>
</evidence>
<dbReference type="eggNOG" id="COG4773">
    <property type="taxonomic scope" value="Bacteria"/>
</dbReference>
<evidence type="ECO:0000256" key="9">
    <source>
        <dbReference type="ARBA" id="ARBA00023065"/>
    </source>
</evidence>
<evidence type="ECO:0000256" key="10">
    <source>
        <dbReference type="ARBA" id="ARBA00023077"/>
    </source>
</evidence>
<dbReference type="InterPro" id="IPR010105">
    <property type="entry name" value="TonB_sidphr_rcpt"/>
</dbReference>
<dbReference type="AlphaFoldDB" id="A0A068TJQ0"/>
<dbReference type="EMBL" id="HG938356">
    <property type="protein sequence ID" value="CDN58296.1"/>
    <property type="molecule type" value="Genomic_DNA"/>
</dbReference>
<proteinExistence type="inferred from homology"/>
<keyword evidence="7" id="KW-0732">Signal</keyword>
<dbReference type="PANTHER" id="PTHR32552:SF68">
    <property type="entry name" value="FERRICHROME OUTER MEMBRANE TRANSPORTER_PHAGE RECEPTOR"/>
    <property type="match status" value="1"/>
</dbReference>
<dbReference type="Gene3D" id="2.170.130.10">
    <property type="entry name" value="TonB-dependent receptor, plug domain"/>
    <property type="match status" value="1"/>
</dbReference>
<dbReference type="Pfam" id="PF07715">
    <property type="entry name" value="Plug"/>
    <property type="match status" value="1"/>
</dbReference>
<dbReference type="PANTHER" id="PTHR32552">
    <property type="entry name" value="FERRICHROME IRON RECEPTOR-RELATED"/>
    <property type="match status" value="1"/>
</dbReference>
<keyword evidence="9" id="KW-0406">Ion transport</keyword>
<comment type="similarity">
    <text evidence="2 14 15">Belongs to the TonB-dependent receptor family.</text>
</comment>
<dbReference type="NCBIfam" id="TIGR01783">
    <property type="entry name" value="TonB-siderophor"/>
    <property type="match status" value="1"/>
</dbReference>
<keyword evidence="5" id="KW-0410">Iron transport</keyword>
<evidence type="ECO:0000256" key="2">
    <source>
        <dbReference type="ARBA" id="ARBA00009810"/>
    </source>
</evidence>
<dbReference type="PATRIC" id="fig|1028801.3.peg.6091"/>
<evidence type="ECO:0000256" key="6">
    <source>
        <dbReference type="ARBA" id="ARBA00022692"/>
    </source>
</evidence>
<keyword evidence="6 14" id="KW-0812">Transmembrane</keyword>
<dbReference type="PROSITE" id="PS52016">
    <property type="entry name" value="TONB_DEPENDENT_REC_3"/>
    <property type="match status" value="1"/>
</dbReference>
<evidence type="ECO:0000256" key="1">
    <source>
        <dbReference type="ARBA" id="ARBA00004571"/>
    </source>
</evidence>
<dbReference type="KEGG" id="ngl:RG1141_PA14640"/>
<dbReference type="GO" id="GO:0015891">
    <property type="term" value="P:siderophore transport"/>
    <property type="evidence" value="ECO:0007669"/>
    <property type="project" value="InterPro"/>
</dbReference>
<feature type="domain" description="TonB-dependent receptor plug" evidence="17">
    <location>
        <begin position="110"/>
        <end position="208"/>
    </location>
</feature>
<dbReference type="GO" id="GO:0009279">
    <property type="term" value="C:cell outer membrane"/>
    <property type="evidence" value="ECO:0007669"/>
    <property type="project" value="UniProtKB-SubCell"/>
</dbReference>
<dbReference type="SUPFAM" id="SSF56935">
    <property type="entry name" value="Porins"/>
    <property type="match status" value="1"/>
</dbReference>
<evidence type="ECO:0000256" key="12">
    <source>
        <dbReference type="ARBA" id="ARBA00023170"/>
    </source>
</evidence>
<evidence type="ECO:0000313" key="18">
    <source>
        <dbReference type="EMBL" id="CDN58296.1"/>
    </source>
</evidence>
<accession>A0A068TJQ0</accession>
<evidence type="ECO:0000256" key="14">
    <source>
        <dbReference type="PROSITE-ProRule" id="PRU01360"/>
    </source>
</evidence>
<dbReference type="InterPro" id="IPR037066">
    <property type="entry name" value="Plug_dom_sf"/>
</dbReference>
<dbReference type="Pfam" id="PF00593">
    <property type="entry name" value="TonB_dep_Rec_b-barrel"/>
    <property type="match status" value="1"/>
</dbReference>
<comment type="subcellular location">
    <subcellularLocation>
        <location evidence="1 14">Cell outer membrane</location>
        <topology evidence="1 14">Multi-pass membrane protein</topology>
    </subcellularLocation>
</comment>
<evidence type="ECO:0000313" key="19">
    <source>
        <dbReference type="Proteomes" id="UP000028186"/>
    </source>
</evidence>
<evidence type="ECO:0000256" key="7">
    <source>
        <dbReference type="ARBA" id="ARBA00022729"/>
    </source>
</evidence>
<evidence type="ECO:0000259" key="16">
    <source>
        <dbReference type="Pfam" id="PF00593"/>
    </source>
</evidence>
<evidence type="ECO:0000256" key="15">
    <source>
        <dbReference type="RuleBase" id="RU003357"/>
    </source>
</evidence>
<keyword evidence="13 14" id="KW-0998">Cell outer membrane</keyword>
<protein>
    <submittedName>
        <fullName evidence="18">Ferrichrome outer membrane transporter</fullName>
    </submittedName>
</protein>
<keyword evidence="3 14" id="KW-0813">Transport</keyword>
<dbReference type="CDD" id="cd01347">
    <property type="entry name" value="ligand_gated_channel"/>
    <property type="match status" value="1"/>
</dbReference>
<dbReference type="Proteomes" id="UP000028186">
    <property type="component" value="Plasmid pHAMBI1141a"/>
</dbReference>
<keyword evidence="12" id="KW-0675">Receptor</keyword>
<keyword evidence="10 15" id="KW-0798">TonB box</keyword>
<keyword evidence="18" id="KW-0614">Plasmid</keyword>
<keyword evidence="11 14" id="KW-0472">Membrane</keyword>
<sequence>MSFGMIPPDLASVSAISRLINFWNVNMDNERTSARSRPALIRYWNAVLLGCTALVAFTPTLALGQESSNADTTLAPIVIQGSGASLDTDNDSKSIVATKTTGVGKMPADILETPASVSVITSKEVRERGADSIEQVVQYTAGVVTDYYGSDDRYDYFKIRGFTPFTYRDGLVIGRTWSGIREEPFAFERIEVLKGANSTGFGVSDPGGSVNYVTKRPKSERFGEIYGTGGSFGHKETGFDFGDNITENDTLSYRLTGKLQRSDAEYDYSQDDENFIMGGLTWRPTAATSLSFVFDHLDKDGTPSSGGHPRGTNLDRDRFFGEPDYNYDTTNRNTYSVTLDHDFGNGLTFNANARYSKSDTGFGYAYIYDALGANDPTGMVDRNYFGSDKSSEQFIVDAHLLYETNFNDVESRTLLGVEYNKFESKNDSFYTAAPAINWQNPVYSGGPGSLSPYASVASDQKTKAIYLQQDLTFFDKLTASIGLRNDWLDLKETDRLTGTSASGDFSEFTKRFGLSYKLTGELAAYVSYAESVAPPSAGTEPTLGTQYEAGIKYRPDAFPALFTASVYDLTMENITTYEAPTYLPATVDKIRHRGIDLEAKAEVTSNINLIASYSYIDSKIVENGGSYDGKRFAQVPQHLASIWGTYTVEGNGSRGDMTFGLGARYTGSYYFDNANSRKSDGAIVFDAAFTYKIQENTTLQVNASNLFDEKHIANDDGGAYYYNPGRAIYATLRQTW</sequence>
<dbReference type="GO" id="GO:0015344">
    <property type="term" value="F:siderophore uptake transmembrane transporter activity"/>
    <property type="evidence" value="ECO:0007669"/>
    <property type="project" value="TreeGrafter"/>
</dbReference>
<organism evidence="18 19">
    <name type="scientific">Neorhizobium galegae bv. officinalis bv. officinalis str. HAMBI 1141</name>
    <dbReference type="NCBI Taxonomy" id="1028801"/>
    <lineage>
        <taxon>Bacteria</taxon>
        <taxon>Pseudomonadati</taxon>
        <taxon>Pseudomonadota</taxon>
        <taxon>Alphaproteobacteria</taxon>
        <taxon>Hyphomicrobiales</taxon>
        <taxon>Rhizobiaceae</taxon>
        <taxon>Rhizobium/Agrobacterium group</taxon>
        <taxon>Neorhizobium</taxon>
    </lineage>
</organism>
<feature type="domain" description="TonB-dependent receptor-like beta-barrel" evidence="16">
    <location>
        <begin position="282"/>
        <end position="706"/>
    </location>
</feature>
<dbReference type="InterPro" id="IPR012910">
    <property type="entry name" value="Plug_dom"/>
</dbReference>
<dbReference type="Gene3D" id="2.40.170.20">
    <property type="entry name" value="TonB-dependent receptor, beta-barrel domain"/>
    <property type="match status" value="1"/>
</dbReference>
<evidence type="ECO:0000256" key="13">
    <source>
        <dbReference type="ARBA" id="ARBA00023237"/>
    </source>
</evidence>
<evidence type="ECO:0000256" key="3">
    <source>
        <dbReference type="ARBA" id="ARBA00022448"/>
    </source>
</evidence>
<geneLocation type="plasmid" evidence="19">
    <name>II</name>
</geneLocation>
<dbReference type="InterPro" id="IPR000531">
    <property type="entry name" value="Beta-barrel_TonB"/>
</dbReference>
<keyword evidence="4 14" id="KW-1134">Transmembrane beta strand</keyword>
<evidence type="ECO:0000256" key="5">
    <source>
        <dbReference type="ARBA" id="ARBA00022496"/>
    </source>
</evidence>
<gene>
    <name evidence="18" type="ORF">RG1141_PA14640</name>
</gene>
<evidence type="ECO:0000256" key="11">
    <source>
        <dbReference type="ARBA" id="ARBA00023136"/>
    </source>
</evidence>
<dbReference type="InterPro" id="IPR036942">
    <property type="entry name" value="Beta-barrel_TonB_sf"/>
</dbReference>
<evidence type="ECO:0000259" key="17">
    <source>
        <dbReference type="Pfam" id="PF07715"/>
    </source>
</evidence>
<keyword evidence="8" id="KW-0408">Iron</keyword>
<name>A0A068TJQ0_NEOGA</name>
<evidence type="ECO:0000256" key="4">
    <source>
        <dbReference type="ARBA" id="ARBA00022452"/>
    </source>
</evidence>
<dbReference type="GO" id="GO:0038023">
    <property type="term" value="F:signaling receptor activity"/>
    <property type="evidence" value="ECO:0007669"/>
    <property type="project" value="InterPro"/>
</dbReference>